<organism evidence="6 7">
    <name type="scientific">Leptospira tipperaryensis</name>
    <dbReference type="NCBI Taxonomy" id="2564040"/>
    <lineage>
        <taxon>Bacteria</taxon>
        <taxon>Pseudomonadati</taxon>
        <taxon>Spirochaetota</taxon>
        <taxon>Spirochaetia</taxon>
        <taxon>Leptospirales</taxon>
        <taxon>Leptospiraceae</taxon>
        <taxon>Leptospira</taxon>
    </lineage>
</organism>
<keyword evidence="7" id="KW-1185">Reference proteome</keyword>
<name>A0A1D7V0B5_9LEPT</name>
<dbReference type="InterPro" id="IPR001763">
    <property type="entry name" value="Rhodanese-like_dom"/>
</dbReference>
<dbReference type="EMBL" id="CP015217">
    <property type="protein sequence ID" value="AOP35269.1"/>
    <property type="molecule type" value="Genomic_DNA"/>
</dbReference>
<dbReference type="GO" id="GO:0003677">
    <property type="term" value="F:DNA binding"/>
    <property type="evidence" value="ECO:0007669"/>
    <property type="project" value="UniProtKB-KW"/>
</dbReference>
<evidence type="ECO:0000259" key="4">
    <source>
        <dbReference type="PROSITE" id="PS50206"/>
    </source>
</evidence>
<dbReference type="CDD" id="cd00090">
    <property type="entry name" value="HTH_ARSR"/>
    <property type="match status" value="1"/>
</dbReference>
<dbReference type="Pfam" id="PF01022">
    <property type="entry name" value="HTH_5"/>
    <property type="match status" value="1"/>
</dbReference>
<dbReference type="OrthoDB" id="9800872at2"/>
<dbReference type="SMART" id="SM00450">
    <property type="entry name" value="RHOD"/>
    <property type="match status" value="1"/>
</dbReference>
<evidence type="ECO:0000256" key="1">
    <source>
        <dbReference type="ARBA" id="ARBA00023015"/>
    </source>
</evidence>
<dbReference type="InterPro" id="IPR036390">
    <property type="entry name" value="WH_DNA-bd_sf"/>
</dbReference>
<dbReference type="PROSITE" id="PS50206">
    <property type="entry name" value="RHODANESE_3"/>
    <property type="match status" value="1"/>
</dbReference>
<dbReference type="RefSeq" id="WP_069608473.1">
    <property type="nucleotide sequence ID" value="NZ_CP015217.1"/>
</dbReference>
<evidence type="ECO:0000313" key="6">
    <source>
        <dbReference type="EMBL" id="AOP35269.1"/>
    </source>
</evidence>
<evidence type="ECO:0000256" key="3">
    <source>
        <dbReference type="ARBA" id="ARBA00023163"/>
    </source>
</evidence>
<evidence type="ECO:0000259" key="5">
    <source>
        <dbReference type="PROSITE" id="PS50987"/>
    </source>
</evidence>
<sequence>MKNQKSGREFKNFIYAVLAKYGKAISDPKRIELLDLLLQAEKNVDLLSREIGMSVAATSHHLQILKEARLVTDRKDGRNIFYRIESAGISIFESLASTGEEYSAEIRVAMDSFFDSEEELNELEYKDFLKRVFSKDIILLDVRPENEYNSGHVPGSISIPLSELKSKMDTLPKRKKIVAYCRGKYCVLSKEAVEILRAKGLHAYRIPQGPLDFKNHGIELIKEGEN</sequence>
<dbReference type="PRINTS" id="PR00778">
    <property type="entry name" value="HTHARSR"/>
</dbReference>
<keyword evidence="6" id="KW-0808">Transferase</keyword>
<feature type="domain" description="Rhodanese" evidence="4">
    <location>
        <begin position="133"/>
        <end position="222"/>
    </location>
</feature>
<reference evidence="6 7" key="1">
    <citation type="submission" date="2016-04" db="EMBL/GenBank/DDBJ databases">
        <title>Complete genome seqeunce of Leptospira alstonii serovar Room22.</title>
        <authorList>
            <person name="Nally J.E."/>
            <person name="Bayles D.O."/>
            <person name="Hurley D."/>
            <person name="Fanning S."/>
            <person name="McMahon B.J."/>
            <person name="Arent Z."/>
        </authorList>
    </citation>
    <scope>NUCLEOTIDE SEQUENCE [LARGE SCALE GENOMIC DNA]</scope>
    <source>
        <strain evidence="6 7">GWTS #1</strain>
    </source>
</reference>
<dbReference type="PANTHER" id="PTHR33154">
    <property type="entry name" value="TRANSCRIPTIONAL REGULATOR, ARSR FAMILY"/>
    <property type="match status" value="1"/>
</dbReference>
<evidence type="ECO:0000313" key="7">
    <source>
        <dbReference type="Proteomes" id="UP000094197"/>
    </source>
</evidence>
<dbReference type="Gene3D" id="1.10.10.10">
    <property type="entry name" value="Winged helix-like DNA-binding domain superfamily/Winged helix DNA-binding domain"/>
    <property type="match status" value="1"/>
</dbReference>
<dbReference type="Gene3D" id="3.40.250.10">
    <property type="entry name" value="Rhodanese-like domain"/>
    <property type="match status" value="1"/>
</dbReference>
<accession>A0A1D7V0B5</accession>
<dbReference type="SUPFAM" id="SSF46785">
    <property type="entry name" value="Winged helix' DNA-binding domain"/>
    <property type="match status" value="1"/>
</dbReference>
<dbReference type="InterPro" id="IPR051081">
    <property type="entry name" value="HTH_MetalResp_TranReg"/>
</dbReference>
<dbReference type="InterPro" id="IPR036873">
    <property type="entry name" value="Rhodanese-like_dom_sf"/>
</dbReference>
<dbReference type="PANTHER" id="PTHR33154:SF18">
    <property type="entry name" value="ARSENICAL RESISTANCE OPERON REPRESSOR"/>
    <property type="match status" value="1"/>
</dbReference>
<proteinExistence type="predicted"/>
<dbReference type="NCBIfam" id="NF033788">
    <property type="entry name" value="HTH_metalloreg"/>
    <property type="match status" value="1"/>
</dbReference>
<dbReference type="SMART" id="SM00418">
    <property type="entry name" value="HTH_ARSR"/>
    <property type="match status" value="1"/>
</dbReference>
<dbReference type="KEGG" id="laj:A0128_16320"/>
<protein>
    <submittedName>
        <fullName evidence="6">Sulfurtransferase</fullName>
    </submittedName>
</protein>
<evidence type="ECO:0000256" key="2">
    <source>
        <dbReference type="ARBA" id="ARBA00023125"/>
    </source>
</evidence>
<feature type="domain" description="HTH arsR-type" evidence="5">
    <location>
        <begin position="10"/>
        <end position="104"/>
    </location>
</feature>
<keyword evidence="2" id="KW-0238">DNA-binding</keyword>
<dbReference type="InterPro" id="IPR036388">
    <property type="entry name" value="WH-like_DNA-bd_sf"/>
</dbReference>
<dbReference type="CDD" id="cd00158">
    <property type="entry name" value="RHOD"/>
    <property type="match status" value="1"/>
</dbReference>
<gene>
    <name evidence="6" type="ORF">A0128_16320</name>
</gene>
<dbReference type="GO" id="GO:0016740">
    <property type="term" value="F:transferase activity"/>
    <property type="evidence" value="ECO:0007669"/>
    <property type="project" value="UniProtKB-KW"/>
</dbReference>
<dbReference type="Pfam" id="PF00581">
    <property type="entry name" value="Rhodanese"/>
    <property type="match status" value="1"/>
</dbReference>
<dbReference type="AlphaFoldDB" id="A0A1D7V0B5"/>
<dbReference type="PROSITE" id="PS50987">
    <property type="entry name" value="HTH_ARSR_2"/>
    <property type="match status" value="1"/>
</dbReference>
<keyword evidence="1" id="KW-0805">Transcription regulation</keyword>
<dbReference type="Proteomes" id="UP000094197">
    <property type="component" value="Chromosome 1"/>
</dbReference>
<dbReference type="GO" id="GO:0003700">
    <property type="term" value="F:DNA-binding transcription factor activity"/>
    <property type="evidence" value="ECO:0007669"/>
    <property type="project" value="InterPro"/>
</dbReference>
<keyword evidence="3" id="KW-0804">Transcription</keyword>
<dbReference type="InterPro" id="IPR011991">
    <property type="entry name" value="ArsR-like_HTH"/>
</dbReference>
<dbReference type="InterPro" id="IPR001845">
    <property type="entry name" value="HTH_ArsR_DNA-bd_dom"/>
</dbReference>